<evidence type="ECO:0000313" key="4">
    <source>
        <dbReference type="Proteomes" id="UP001374579"/>
    </source>
</evidence>
<evidence type="ECO:0000256" key="1">
    <source>
        <dbReference type="SAM" id="Coils"/>
    </source>
</evidence>
<evidence type="ECO:0000256" key="2">
    <source>
        <dbReference type="SAM" id="MobiDB-lite"/>
    </source>
</evidence>
<proteinExistence type="predicted"/>
<feature type="region of interest" description="Disordered" evidence="2">
    <location>
        <begin position="1"/>
        <end position="25"/>
    </location>
</feature>
<name>A0AAN9AQC8_9CAEN</name>
<keyword evidence="4" id="KW-1185">Reference proteome</keyword>
<sequence>MTTMAESGVAQSPHDVLPPQSEDEDPYMALPEMERLDISTLKHQLFSQQLLTVEQLNEITVDADIQSSVDEFLKGLTQQMFARIVRSGSAEVGRWLGAKVQGERDGWTAMLRMAMAEIEFHRKNALQGQVVLHDTWDQLRLLTDCFALDEDTRRELHTEDVAQGITACVKTIAECLNSLMEDRFQCLDILGCGDPVPDSLSSAVTAFKDKVVELEEEKEELKKRLEVMEGEVTGLKGEKEETLKDVQNMEERVKSKQEDLETLMAQLKELERVVRCKRNNSVSKCVGTSPDLHKGKSKNKELTASKPSSKVAVSVGTLSSTARQHIYTQTQCEPSFIELSEEKLKVLKERARKLESSLHGAIASMGKLRKGGASNSTSKPSTSSSTAPATATLVPLPTDRHPDSTPKTWVSASFEVTNSTTASVTAPVPKLGHFPPSERRCLSERPAGKNSEELTVLEKARQTNLKLARTRLGQVSKCLRCQRLFTATDNHKLACVFHGRGKERLEVYSDGGQLVKVKYVWKCCHQRGDTDGCCYGHHV</sequence>
<comment type="caution">
    <text evidence="3">The sequence shown here is derived from an EMBL/GenBank/DDBJ whole genome shotgun (WGS) entry which is preliminary data.</text>
</comment>
<feature type="coiled-coil region" evidence="1">
    <location>
        <begin position="204"/>
        <end position="280"/>
    </location>
</feature>
<evidence type="ECO:0000313" key="3">
    <source>
        <dbReference type="EMBL" id="KAK7091121.1"/>
    </source>
</evidence>
<reference evidence="3 4" key="1">
    <citation type="submission" date="2024-02" db="EMBL/GenBank/DDBJ databases">
        <title>Chromosome-scale genome assembly of the rough periwinkle Littorina saxatilis.</title>
        <authorList>
            <person name="De Jode A."/>
            <person name="Faria R."/>
            <person name="Formenti G."/>
            <person name="Sims Y."/>
            <person name="Smith T.P."/>
            <person name="Tracey A."/>
            <person name="Wood J.M.D."/>
            <person name="Zagrodzka Z.B."/>
            <person name="Johannesson K."/>
            <person name="Butlin R.K."/>
            <person name="Leder E.H."/>
        </authorList>
    </citation>
    <scope>NUCLEOTIDE SEQUENCE [LARGE SCALE GENOMIC DNA]</scope>
    <source>
        <strain evidence="3">Snail1</strain>
        <tissue evidence="3">Muscle</tissue>
    </source>
</reference>
<feature type="compositionally biased region" description="Low complexity" evidence="2">
    <location>
        <begin position="373"/>
        <end position="397"/>
    </location>
</feature>
<organism evidence="3 4">
    <name type="scientific">Littorina saxatilis</name>
    <dbReference type="NCBI Taxonomy" id="31220"/>
    <lineage>
        <taxon>Eukaryota</taxon>
        <taxon>Metazoa</taxon>
        <taxon>Spiralia</taxon>
        <taxon>Lophotrochozoa</taxon>
        <taxon>Mollusca</taxon>
        <taxon>Gastropoda</taxon>
        <taxon>Caenogastropoda</taxon>
        <taxon>Littorinimorpha</taxon>
        <taxon>Littorinoidea</taxon>
        <taxon>Littorinidae</taxon>
        <taxon>Littorina</taxon>
    </lineage>
</organism>
<keyword evidence="1" id="KW-0175">Coiled coil</keyword>
<feature type="region of interest" description="Disordered" evidence="2">
    <location>
        <begin position="366"/>
        <end position="406"/>
    </location>
</feature>
<dbReference type="AlphaFoldDB" id="A0AAN9AQC8"/>
<accession>A0AAN9AQC8</accession>
<protein>
    <submittedName>
        <fullName evidence="3">Uncharacterized protein</fullName>
    </submittedName>
</protein>
<dbReference type="EMBL" id="JBAMIC010000022">
    <property type="protein sequence ID" value="KAK7091121.1"/>
    <property type="molecule type" value="Genomic_DNA"/>
</dbReference>
<dbReference type="Proteomes" id="UP001374579">
    <property type="component" value="Unassembled WGS sequence"/>
</dbReference>
<gene>
    <name evidence="3" type="ORF">V1264_008847</name>
</gene>